<evidence type="ECO:0000313" key="3">
    <source>
        <dbReference type="Proteomes" id="UP000067711"/>
    </source>
</evidence>
<dbReference type="InterPro" id="IPR000835">
    <property type="entry name" value="HTH_MarR-typ"/>
</dbReference>
<dbReference type="Pfam" id="PF12802">
    <property type="entry name" value="MarR_2"/>
    <property type="match status" value="1"/>
</dbReference>
<dbReference type="RefSeq" id="WP_066492290.1">
    <property type="nucleotide sequence ID" value="NZ_CP013388.1"/>
</dbReference>
<dbReference type="GO" id="GO:0003677">
    <property type="term" value="F:DNA binding"/>
    <property type="evidence" value="ECO:0007669"/>
    <property type="project" value="InterPro"/>
</dbReference>
<dbReference type="GO" id="GO:0045892">
    <property type="term" value="P:negative regulation of DNA-templated transcription"/>
    <property type="evidence" value="ECO:0007669"/>
    <property type="project" value="TreeGrafter"/>
</dbReference>
<organism evidence="2 3">
    <name type="scientific">Burkholderia mayonis</name>
    <dbReference type="NCBI Taxonomy" id="1385591"/>
    <lineage>
        <taxon>Bacteria</taxon>
        <taxon>Pseudomonadati</taxon>
        <taxon>Pseudomonadota</taxon>
        <taxon>Betaproteobacteria</taxon>
        <taxon>Burkholderiales</taxon>
        <taxon>Burkholderiaceae</taxon>
        <taxon>Burkholderia</taxon>
        <taxon>pseudomallei group</taxon>
    </lineage>
</organism>
<dbReference type="SMART" id="SM00346">
    <property type="entry name" value="HTH_ICLR"/>
    <property type="match status" value="1"/>
</dbReference>
<dbReference type="SUPFAM" id="SSF46785">
    <property type="entry name" value="Winged helix' DNA-binding domain"/>
    <property type="match status" value="1"/>
</dbReference>
<dbReference type="AlphaFoldDB" id="A0A1B4FRQ9"/>
<dbReference type="InterPro" id="IPR036388">
    <property type="entry name" value="WH-like_DNA-bd_sf"/>
</dbReference>
<dbReference type="GO" id="GO:0003700">
    <property type="term" value="F:DNA-binding transcription factor activity"/>
    <property type="evidence" value="ECO:0007669"/>
    <property type="project" value="InterPro"/>
</dbReference>
<sequence length="103" mass="11102">MSAGTTTTTKSAEKVLEVLNVLLGHFAHGLTPGELAKATRLSPSNITRYVATLEETGFVERIPETGRIRPSVRFAQHAVAIAQSLNAARHRLDELASRLAGPR</sequence>
<accession>A0A1B4FRQ9</accession>
<dbReference type="InterPro" id="IPR050707">
    <property type="entry name" value="HTH_MetabolicPath_Reg"/>
</dbReference>
<dbReference type="PRINTS" id="PR00598">
    <property type="entry name" value="HTHMARR"/>
</dbReference>
<dbReference type="Proteomes" id="UP000067711">
    <property type="component" value="Chromosome 2"/>
</dbReference>
<gene>
    <name evidence="2" type="ORF">WS71_02805</name>
</gene>
<feature type="domain" description="HTH iclR-type" evidence="1">
    <location>
        <begin position="9"/>
        <end position="72"/>
    </location>
</feature>
<dbReference type="Gene3D" id="1.10.10.10">
    <property type="entry name" value="Winged helix-like DNA-binding domain superfamily/Winged helix DNA-binding domain"/>
    <property type="match status" value="1"/>
</dbReference>
<dbReference type="CDD" id="cd00090">
    <property type="entry name" value="HTH_ARSR"/>
    <property type="match status" value="1"/>
</dbReference>
<dbReference type="InterPro" id="IPR036390">
    <property type="entry name" value="WH_DNA-bd_sf"/>
</dbReference>
<dbReference type="PANTHER" id="PTHR30136">
    <property type="entry name" value="HELIX-TURN-HELIX TRANSCRIPTIONAL REGULATOR, ICLR FAMILY"/>
    <property type="match status" value="1"/>
</dbReference>
<dbReference type="InterPro" id="IPR011991">
    <property type="entry name" value="ArsR-like_HTH"/>
</dbReference>
<dbReference type="PANTHER" id="PTHR30136:SF35">
    <property type="entry name" value="HTH-TYPE TRANSCRIPTIONAL REGULATOR RV1719"/>
    <property type="match status" value="1"/>
</dbReference>
<dbReference type="EMBL" id="CP013388">
    <property type="protein sequence ID" value="AOJ06372.1"/>
    <property type="molecule type" value="Genomic_DNA"/>
</dbReference>
<reference evidence="2 3" key="1">
    <citation type="submission" date="2015-12" db="EMBL/GenBank/DDBJ databases">
        <title>Diversity of Burkholderia near neighbor genomes.</title>
        <authorList>
            <person name="Sahl J."/>
            <person name="Wagner D."/>
            <person name="Keim P."/>
        </authorList>
    </citation>
    <scope>NUCLEOTIDE SEQUENCE [LARGE SCALE GENOMIC DNA]</scope>
    <source>
        <strain evidence="2 3">BDU8</strain>
    </source>
</reference>
<dbReference type="PROSITE" id="PS51077">
    <property type="entry name" value="HTH_ICLR"/>
    <property type="match status" value="1"/>
</dbReference>
<evidence type="ECO:0000313" key="2">
    <source>
        <dbReference type="EMBL" id="AOJ06372.1"/>
    </source>
</evidence>
<evidence type="ECO:0000259" key="1">
    <source>
        <dbReference type="PROSITE" id="PS51077"/>
    </source>
</evidence>
<name>A0A1B4FRQ9_9BURK</name>
<dbReference type="InterPro" id="IPR005471">
    <property type="entry name" value="Tscrpt_reg_IclR_N"/>
</dbReference>
<proteinExistence type="predicted"/>
<protein>
    <submittedName>
        <fullName evidence="2">Transcriptional regulator</fullName>
    </submittedName>
</protein>